<dbReference type="EMBL" id="SNXO01000021">
    <property type="protein sequence ID" value="TDP54556.1"/>
    <property type="molecule type" value="Genomic_DNA"/>
</dbReference>
<organism evidence="1 2">
    <name type="scientific">Aminicella lysinilytica</name>
    <dbReference type="NCBI Taxonomy" id="433323"/>
    <lineage>
        <taxon>Bacteria</taxon>
        <taxon>Bacillati</taxon>
        <taxon>Bacillota</taxon>
        <taxon>Clostridia</taxon>
        <taxon>Peptostreptococcales</taxon>
        <taxon>Anaerovoracaceae</taxon>
        <taxon>Aminicella</taxon>
    </lineage>
</organism>
<dbReference type="RefSeq" id="WP_133528622.1">
    <property type="nucleotide sequence ID" value="NZ_CALCQM010000103.1"/>
</dbReference>
<dbReference type="Proteomes" id="UP000295500">
    <property type="component" value="Unassembled WGS sequence"/>
</dbReference>
<dbReference type="OrthoDB" id="2082061at2"/>
<sequence>MDRLFIRENHEKAKEPRQINIGVTGLGRSVGTTLAASSLALYLAEAGYSVTFTQCGDPEKTNGLLFVAAAIDKRFYGREFTDFYGEIAAGRTIRNRRNMEMGVNWRLMTPTDVDRKVRLDEAQKTRLMAGTGDDVCVFDIEPGSGYEEFLVDMDVIVAVVDPLPSRMTADTEAFRKLLAMEGSGNFKFIWLVSGVNSGVSKRQVRNFIRSNEISWVDRVPDEVIYRNEYRCRFQWEDETVKTIFSDVFTKVSHYIGN</sequence>
<dbReference type="InterPro" id="IPR027417">
    <property type="entry name" value="P-loop_NTPase"/>
</dbReference>
<dbReference type="AlphaFoldDB" id="A0A4R6Q1Q4"/>
<evidence type="ECO:0000313" key="2">
    <source>
        <dbReference type="Proteomes" id="UP000295500"/>
    </source>
</evidence>
<evidence type="ECO:0008006" key="3">
    <source>
        <dbReference type="Google" id="ProtNLM"/>
    </source>
</evidence>
<evidence type="ECO:0000313" key="1">
    <source>
        <dbReference type="EMBL" id="TDP54556.1"/>
    </source>
</evidence>
<protein>
    <recommendedName>
        <fullName evidence="3">Cellulose biosynthesis protein BcsQ</fullName>
    </recommendedName>
</protein>
<proteinExistence type="predicted"/>
<dbReference type="Gene3D" id="3.40.50.300">
    <property type="entry name" value="P-loop containing nucleotide triphosphate hydrolases"/>
    <property type="match status" value="1"/>
</dbReference>
<comment type="caution">
    <text evidence="1">The sequence shown here is derived from an EMBL/GenBank/DDBJ whole genome shotgun (WGS) entry which is preliminary data.</text>
</comment>
<accession>A0A4R6Q1Q4</accession>
<name>A0A4R6Q1Q4_9FIRM</name>
<keyword evidence="2" id="KW-1185">Reference proteome</keyword>
<reference evidence="1 2" key="1">
    <citation type="submission" date="2019-03" db="EMBL/GenBank/DDBJ databases">
        <title>Genomic Encyclopedia of Type Strains, Phase IV (KMG-IV): sequencing the most valuable type-strain genomes for metagenomic binning, comparative biology and taxonomic classification.</title>
        <authorList>
            <person name="Goeker M."/>
        </authorList>
    </citation>
    <scope>NUCLEOTIDE SEQUENCE [LARGE SCALE GENOMIC DNA]</scope>
    <source>
        <strain evidence="1 2">DSM 28287</strain>
    </source>
</reference>
<dbReference type="CDD" id="cd01983">
    <property type="entry name" value="SIMIBI"/>
    <property type="match status" value="1"/>
</dbReference>
<gene>
    <name evidence="1" type="ORF">EV211_1218</name>
</gene>